<evidence type="ECO:0000313" key="2">
    <source>
        <dbReference type="EMBL" id="OGM99121.1"/>
    </source>
</evidence>
<dbReference type="PANTHER" id="PTHR34203:SF15">
    <property type="entry name" value="SLL1173 PROTEIN"/>
    <property type="match status" value="1"/>
</dbReference>
<dbReference type="EMBL" id="MGIZ01000027">
    <property type="protein sequence ID" value="OGM99121.1"/>
    <property type="molecule type" value="Genomic_DNA"/>
</dbReference>
<protein>
    <recommendedName>
        <fullName evidence="1">Methyltransferase FkbM domain-containing protein</fullName>
    </recommendedName>
</protein>
<dbReference type="Gene3D" id="3.40.50.150">
    <property type="entry name" value="Vaccinia Virus protein VP39"/>
    <property type="match status" value="1"/>
</dbReference>
<proteinExistence type="predicted"/>
<gene>
    <name evidence="2" type="ORF">A2817_00275</name>
</gene>
<dbReference type="SUPFAM" id="SSF53335">
    <property type="entry name" value="S-adenosyl-L-methionine-dependent methyltransferases"/>
    <property type="match status" value="1"/>
</dbReference>
<dbReference type="InterPro" id="IPR006342">
    <property type="entry name" value="FkbM_mtfrase"/>
</dbReference>
<dbReference type="Pfam" id="PF05050">
    <property type="entry name" value="Methyltransf_21"/>
    <property type="match status" value="1"/>
</dbReference>
<reference evidence="2 3" key="1">
    <citation type="journal article" date="2016" name="Nat. Commun.">
        <title>Thousands of microbial genomes shed light on interconnected biogeochemical processes in an aquifer system.</title>
        <authorList>
            <person name="Anantharaman K."/>
            <person name="Brown C.T."/>
            <person name="Hug L.A."/>
            <person name="Sharon I."/>
            <person name="Castelle C.J."/>
            <person name="Probst A.J."/>
            <person name="Thomas B.C."/>
            <person name="Singh A."/>
            <person name="Wilkins M.J."/>
            <person name="Karaoz U."/>
            <person name="Brodie E.L."/>
            <person name="Williams K.H."/>
            <person name="Hubbard S.S."/>
            <person name="Banfield J.F."/>
        </authorList>
    </citation>
    <scope>NUCLEOTIDE SEQUENCE [LARGE SCALE GENOMIC DNA]</scope>
</reference>
<dbReference type="InterPro" id="IPR029063">
    <property type="entry name" value="SAM-dependent_MTases_sf"/>
</dbReference>
<feature type="domain" description="Methyltransferase FkbM" evidence="1">
    <location>
        <begin position="69"/>
        <end position="224"/>
    </location>
</feature>
<dbReference type="InterPro" id="IPR052514">
    <property type="entry name" value="SAM-dependent_MTase"/>
</dbReference>
<accession>A0A1F8EE44</accession>
<name>A0A1F8EE44_9BACT</name>
<sequence length="253" mass="29297">MANKKIINLNLKYFLKLLFARSKFVVQAGDSKFLARPRTFDLYTINEVFKTKFYLPTLIKNTEIKTIIDIGANIGAFTVWANRLFNPEIIVCLEPEIENFNLLRQNVKLNNLPTKTRLLNLAAYDEETEIGMFKYPVITLMHKIDKESGKNIVKTVTLEKLLENLRINYADYLKIDIEGAEQFLLTPKNEKIFKNRVGYINMELHSLMGYDRFKGIDYFEKLGFKTKYSEPTILPRVGRLEALNPGSPSKNIS</sequence>
<organism evidence="2 3">
    <name type="scientific">Candidatus Yanofskybacteria bacterium RIFCSPHIGHO2_01_FULL_39_8b</name>
    <dbReference type="NCBI Taxonomy" id="1802659"/>
    <lineage>
        <taxon>Bacteria</taxon>
        <taxon>Candidatus Yanofskyibacteriota</taxon>
    </lineage>
</organism>
<dbReference type="AlphaFoldDB" id="A0A1F8EE44"/>
<dbReference type="Proteomes" id="UP000177594">
    <property type="component" value="Unassembled WGS sequence"/>
</dbReference>
<evidence type="ECO:0000259" key="1">
    <source>
        <dbReference type="Pfam" id="PF05050"/>
    </source>
</evidence>
<comment type="caution">
    <text evidence="2">The sequence shown here is derived from an EMBL/GenBank/DDBJ whole genome shotgun (WGS) entry which is preliminary data.</text>
</comment>
<evidence type="ECO:0000313" key="3">
    <source>
        <dbReference type="Proteomes" id="UP000177594"/>
    </source>
</evidence>
<dbReference type="NCBIfam" id="TIGR01444">
    <property type="entry name" value="fkbM_fam"/>
    <property type="match status" value="1"/>
</dbReference>
<dbReference type="PANTHER" id="PTHR34203">
    <property type="entry name" value="METHYLTRANSFERASE, FKBM FAMILY PROTEIN"/>
    <property type="match status" value="1"/>
</dbReference>